<dbReference type="AlphaFoldDB" id="A0AAD9GHP2"/>
<reference evidence="1" key="1">
    <citation type="journal article" date="2014" name="Nucleic Acids Res.">
        <title>The evolutionary dynamics of variant antigen genes in Babesia reveal a history of genomic innovation underlying host-parasite interaction.</title>
        <authorList>
            <person name="Jackson A.P."/>
            <person name="Otto T.D."/>
            <person name="Darby A."/>
            <person name="Ramaprasad A."/>
            <person name="Xia D."/>
            <person name="Echaide I.E."/>
            <person name="Farber M."/>
            <person name="Gahlot S."/>
            <person name="Gamble J."/>
            <person name="Gupta D."/>
            <person name="Gupta Y."/>
            <person name="Jackson L."/>
            <person name="Malandrin L."/>
            <person name="Malas T.B."/>
            <person name="Moussa E."/>
            <person name="Nair M."/>
            <person name="Reid A.J."/>
            <person name="Sanders M."/>
            <person name="Sharma J."/>
            <person name="Tracey A."/>
            <person name="Quail M.A."/>
            <person name="Weir W."/>
            <person name="Wastling J.M."/>
            <person name="Hall N."/>
            <person name="Willadsen P."/>
            <person name="Lingelbach K."/>
            <person name="Shiels B."/>
            <person name="Tait A."/>
            <person name="Berriman M."/>
            <person name="Allred D.R."/>
            <person name="Pain A."/>
        </authorList>
    </citation>
    <scope>NUCLEOTIDE SEQUENCE</scope>
    <source>
        <strain evidence="1">1802A</strain>
    </source>
</reference>
<comment type="caution">
    <text evidence="1">The sequence shown here is derived from an EMBL/GenBank/DDBJ whole genome shotgun (WGS) entry which is preliminary data.</text>
</comment>
<reference evidence="1" key="2">
    <citation type="submission" date="2021-05" db="EMBL/GenBank/DDBJ databases">
        <authorList>
            <person name="Pain A."/>
        </authorList>
    </citation>
    <scope>NUCLEOTIDE SEQUENCE</scope>
    <source>
        <strain evidence="1">1802A</strain>
    </source>
</reference>
<accession>A0AAD9GHP2</accession>
<name>A0AAD9GHP2_BABDI</name>
<gene>
    <name evidence="1" type="ORF">X943_002593</name>
</gene>
<proteinExistence type="predicted"/>
<dbReference type="Proteomes" id="UP001195914">
    <property type="component" value="Unassembled WGS sequence"/>
</dbReference>
<sequence>MVLNLITERREEKTGMAKQRIMPRTGKQQIRQSLLEIPWSVMAKALLNIVGNVLGSLIGETGSLLGKAPGEKFLKGLSNLFSAVCMATGKMGICIIRRALKDTSTDKIGHWSVAWNTLMSLESHIATHSIPL</sequence>
<evidence type="ECO:0000313" key="1">
    <source>
        <dbReference type="EMBL" id="KAK1938593.1"/>
    </source>
</evidence>
<protein>
    <submittedName>
        <fullName evidence="1">Uncharacterized protein</fullName>
    </submittedName>
</protein>
<keyword evidence="2" id="KW-1185">Reference proteome</keyword>
<dbReference type="EMBL" id="JAHBMH010000024">
    <property type="protein sequence ID" value="KAK1938593.1"/>
    <property type="molecule type" value="Genomic_DNA"/>
</dbReference>
<evidence type="ECO:0000313" key="2">
    <source>
        <dbReference type="Proteomes" id="UP001195914"/>
    </source>
</evidence>
<organism evidence="1 2">
    <name type="scientific">Babesia divergens</name>
    <dbReference type="NCBI Taxonomy" id="32595"/>
    <lineage>
        <taxon>Eukaryota</taxon>
        <taxon>Sar</taxon>
        <taxon>Alveolata</taxon>
        <taxon>Apicomplexa</taxon>
        <taxon>Aconoidasida</taxon>
        <taxon>Piroplasmida</taxon>
        <taxon>Babesiidae</taxon>
        <taxon>Babesia</taxon>
    </lineage>
</organism>